<name>A0A0C3B9A7_SERVB</name>
<dbReference type="AlphaFoldDB" id="A0A0C3B9A7"/>
<dbReference type="HOGENOM" id="CLU_062078_0_0_1"/>
<gene>
    <name evidence="1" type="ORF">M408DRAFT_24062</name>
</gene>
<proteinExistence type="predicted"/>
<organism evidence="1 2">
    <name type="scientific">Serendipita vermifera MAFF 305830</name>
    <dbReference type="NCBI Taxonomy" id="933852"/>
    <lineage>
        <taxon>Eukaryota</taxon>
        <taxon>Fungi</taxon>
        <taxon>Dikarya</taxon>
        <taxon>Basidiomycota</taxon>
        <taxon>Agaricomycotina</taxon>
        <taxon>Agaricomycetes</taxon>
        <taxon>Sebacinales</taxon>
        <taxon>Serendipitaceae</taxon>
        <taxon>Serendipita</taxon>
    </lineage>
</organism>
<dbReference type="EMBL" id="KN824295">
    <property type="protein sequence ID" value="KIM28036.1"/>
    <property type="molecule type" value="Genomic_DNA"/>
</dbReference>
<accession>A0A0C3B9A7</accession>
<evidence type="ECO:0000313" key="2">
    <source>
        <dbReference type="Proteomes" id="UP000054097"/>
    </source>
</evidence>
<dbReference type="Proteomes" id="UP000054097">
    <property type="component" value="Unassembled WGS sequence"/>
</dbReference>
<reference evidence="1 2" key="1">
    <citation type="submission" date="2014-04" db="EMBL/GenBank/DDBJ databases">
        <authorList>
            <consortium name="DOE Joint Genome Institute"/>
            <person name="Kuo A."/>
            <person name="Zuccaro A."/>
            <person name="Kohler A."/>
            <person name="Nagy L.G."/>
            <person name="Floudas D."/>
            <person name="Copeland A."/>
            <person name="Barry K.W."/>
            <person name="Cichocki N."/>
            <person name="Veneault-Fourrey C."/>
            <person name="LaButti K."/>
            <person name="Lindquist E.A."/>
            <person name="Lipzen A."/>
            <person name="Lundell T."/>
            <person name="Morin E."/>
            <person name="Murat C."/>
            <person name="Sun H."/>
            <person name="Tunlid A."/>
            <person name="Henrissat B."/>
            <person name="Grigoriev I.V."/>
            <person name="Hibbett D.S."/>
            <person name="Martin F."/>
            <person name="Nordberg H.P."/>
            <person name="Cantor M.N."/>
            <person name="Hua S.X."/>
        </authorList>
    </citation>
    <scope>NUCLEOTIDE SEQUENCE [LARGE SCALE GENOMIC DNA]</scope>
    <source>
        <strain evidence="1 2">MAFF 305830</strain>
    </source>
</reference>
<reference evidence="2" key="2">
    <citation type="submission" date="2015-01" db="EMBL/GenBank/DDBJ databases">
        <title>Evolutionary Origins and Diversification of the Mycorrhizal Mutualists.</title>
        <authorList>
            <consortium name="DOE Joint Genome Institute"/>
            <consortium name="Mycorrhizal Genomics Consortium"/>
            <person name="Kohler A."/>
            <person name="Kuo A."/>
            <person name="Nagy L.G."/>
            <person name="Floudas D."/>
            <person name="Copeland A."/>
            <person name="Barry K.W."/>
            <person name="Cichocki N."/>
            <person name="Veneault-Fourrey C."/>
            <person name="LaButti K."/>
            <person name="Lindquist E.A."/>
            <person name="Lipzen A."/>
            <person name="Lundell T."/>
            <person name="Morin E."/>
            <person name="Murat C."/>
            <person name="Riley R."/>
            <person name="Ohm R."/>
            <person name="Sun H."/>
            <person name="Tunlid A."/>
            <person name="Henrissat B."/>
            <person name="Grigoriev I.V."/>
            <person name="Hibbett D.S."/>
            <person name="Martin F."/>
        </authorList>
    </citation>
    <scope>NUCLEOTIDE SEQUENCE [LARGE SCALE GENOMIC DNA]</scope>
    <source>
        <strain evidence="2">MAFF 305830</strain>
    </source>
</reference>
<protein>
    <submittedName>
        <fullName evidence="1">Uncharacterized protein</fullName>
    </submittedName>
</protein>
<sequence length="378" mass="42868">MPQYKRLMKAVQLVPRLSNLVIEVDHVISSQQSCRMYGGRFMCYCEEHERIFGQMLSRLSALQTLRLCCWLPSHGTKHSPHTYLLAPTNQRLRAFNLRCNCCDRPDEYTSALVLTPLISSVTSLCIQLPTTHTQNFSPQVSPTLPQATENSLRLALQNGDTLPQLKVLAFDGRGVSNLILQHRPIERIDIIPWLDPMTLCQAAMWSTIATSPGNPKAVFVSYALLWIPDIISCVEKLHYLAIIGIFEFLSGPDEDALQQIAPLSALPHLHTICVDRNRVRASEHLPYHDITPWFIHLLGQKLTTIDRVLVESQYRRDKDPGPVLWERKRCEEGWSAFQQRSSSVRYQDLVSDRADLQPNSPQDACSHDIQISVPSGLN</sequence>
<keyword evidence="2" id="KW-1185">Reference proteome</keyword>
<evidence type="ECO:0000313" key="1">
    <source>
        <dbReference type="EMBL" id="KIM28036.1"/>
    </source>
</evidence>